<evidence type="ECO:0000313" key="7">
    <source>
        <dbReference type="EMBL" id="KKL53887.1"/>
    </source>
</evidence>
<protein>
    <recommendedName>
        <fullName evidence="6">Acetolactate synthase small subunit C-terminal domain-containing protein</fullName>
    </recommendedName>
</protein>
<dbReference type="NCBIfam" id="TIGR00119">
    <property type="entry name" value="acolac_sm"/>
    <property type="match status" value="1"/>
</dbReference>
<dbReference type="Pfam" id="PF10369">
    <property type="entry name" value="ALS_ss_C"/>
    <property type="match status" value="1"/>
</dbReference>
<dbReference type="InterPro" id="IPR004789">
    <property type="entry name" value="Acetalactate_synth_ssu"/>
</dbReference>
<evidence type="ECO:0000256" key="1">
    <source>
        <dbReference type="ARBA" id="ARBA00004974"/>
    </source>
</evidence>
<dbReference type="InterPro" id="IPR027271">
    <property type="entry name" value="Acetolactate_synth/TF_NikR_C"/>
</dbReference>
<organism evidence="7">
    <name type="scientific">marine sediment metagenome</name>
    <dbReference type="NCBI Taxonomy" id="412755"/>
    <lineage>
        <taxon>unclassified sequences</taxon>
        <taxon>metagenomes</taxon>
        <taxon>ecological metagenomes</taxon>
    </lineage>
</organism>
<dbReference type="GO" id="GO:0009097">
    <property type="term" value="P:isoleucine biosynthetic process"/>
    <property type="evidence" value="ECO:0007669"/>
    <property type="project" value="TreeGrafter"/>
</dbReference>
<dbReference type="Gene3D" id="3.30.70.1150">
    <property type="entry name" value="ACT-like. Chain A, domain 2"/>
    <property type="match status" value="1"/>
</dbReference>
<evidence type="ECO:0000256" key="4">
    <source>
        <dbReference type="ARBA" id="ARBA00022605"/>
    </source>
</evidence>
<keyword evidence="4" id="KW-0028">Amino-acid biosynthesis</keyword>
<proteinExistence type="inferred from homology"/>
<comment type="caution">
    <text evidence="7">The sequence shown here is derived from an EMBL/GenBank/DDBJ whole genome shotgun (WGS) entry which is preliminary data.</text>
</comment>
<comment type="similarity">
    <text evidence="3">Belongs to the acetolactate synthase small subunit family.</text>
</comment>
<dbReference type="FunFam" id="3.30.70.1150:FF:000001">
    <property type="entry name" value="Acetolactate synthase small subunit"/>
    <property type="match status" value="1"/>
</dbReference>
<keyword evidence="5" id="KW-0100">Branched-chain amino acid biosynthesis</keyword>
<feature type="non-terminal residue" evidence="7">
    <location>
        <position position="1"/>
    </location>
</feature>
<dbReference type="InterPro" id="IPR045865">
    <property type="entry name" value="ACT-like_dom_sf"/>
</dbReference>
<comment type="pathway">
    <text evidence="2">Amino-acid biosynthesis; L-valine biosynthesis; L-valine from pyruvate: step 1/4.</text>
</comment>
<dbReference type="EMBL" id="LAZR01031391">
    <property type="protein sequence ID" value="KKL53887.1"/>
    <property type="molecule type" value="Genomic_DNA"/>
</dbReference>
<dbReference type="GO" id="GO:1990610">
    <property type="term" value="F:acetolactate synthase regulator activity"/>
    <property type="evidence" value="ECO:0007669"/>
    <property type="project" value="InterPro"/>
</dbReference>
<name>A0A0F9FS47_9ZZZZ</name>
<evidence type="ECO:0000256" key="5">
    <source>
        <dbReference type="ARBA" id="ARBA00023304"/>
    </source>
</evidence>
<dbReference type="AlphaFoldDB" id="A0A0F9FS47"/>
<dbReference type="GO" id="GO:0005829">
    <property type="term" value="C:cytosol"/>
    <property type="evidence" value="ECO:0007669"/>
    <property type="project" value="TreeGrafter"/>
</dbReference>
<sequence length="91" mass="10035">TNTPSVHREITLMKIKIPPIKRQEIFQIVDVFKGKVIDISRETLTLEITGTTAKIEAVIDILKPYGIHEIARTGRVSISRGLTRIGGIGNG</sequence>
<dbReference type="InterPro" id="IPR019455">
    <property type="entry name" value="Acetolactate_synth_ssu_C"/>
</dbReference>
<dbReference type="GO" id="GO:0003984">
    <property type="term" value="F:acetolactate synthase activity"/>
    <property type="evidence" value="ECO:0007669"/>
    <property type="project" value="TreeGrafter"/>
</dbReference>
<evidence type="ECO:0000256" key="3">
    <source>
        <dbReference type="ARBA" id="ARBA00006341"/>
    </source>
</evidence>
<accession>A0A0F9FS47</accession>
<dbReference type="PANTHER" id="PTHR30239">
    <property type="entry name" value="ACETOLACTATE SYNTHASE SMALL SUBUNIT"/>
    <property type="match status" value="1"/>
</dbReference>
<gene>
    <name evidence="7" type="ORF">LCGC14_2270930</name>
</gene>
<dbReference type="GO" id="GO:0009099">
    <property type="term" value="P:L-valine biosynthetic process"/>
    <property type="evidence" value="ECO:0007669"/>
    <property type="project" value="TreeGrafter"/>
</dbReference>
<reference evidence="7" key="1">
    <citation type="journal article" date="2015" name="Nature">
        <title>Complex archaea that bridge the gap between prokaryotes and eukaryotes.</title>
        <authorList>
            <person name="Spang A."/>
            <person name="Saw J.H."/>
            <person name="Jorgensen S.L."/>
            <person name="Zaremba-Niedzwiedzka K."/>
            <person name="Martijn J."/>
            <person name="Lind A.E."/>
            <person name="van Eijk R."/>
            <person name="Schleper C."/>
            <person name="Guy L."/>
            <person name="Ettema T.J."/>
        </authorList>
    </citation>
    <scope>NUCLEOTIDE SEQUENCE</scope>
</reference>
<dbReference type="SUPFAM" id="SSF55021">
    <property type="entry name" value="ACT-like"/>
    <property type="match status" value="1"/>
</dbReference>
<evidence type="ECO:0000256" key="2">
    <source>
        <dbReference type="ARBA" id="ARBA00005025"/>
    </source>
</evidence>
<feature type="domain" description="Acetolactate synthase small subunit C-terminal" evidence="6">
    <location>
        <begin position="8"/>
        <end position="81"/>
    </location>
</feature>
<evidence type="ECO:0000259" key="6">
    <source>
        <dbReference type="Pfam" id="PF10369"/>
    </source>
</evidence>
<comment type="pathway">
    <text evidence="1">Amino-acid biosynthesis; L-isoleucine biosynthesis; L-isoleucine from 2-oxobutanoate: step 1/4.</text>
</comment>
<dbReference type="PANTHER" id="PTHR30239:SF0">
    <property type="entry name" value="ACETOLACTATE SYNTHASE SMALL SUBUNIT 1, CHLOROPLASTIC"/>
    <property type="match status" value="1"/>
</dbReference>